<accession>A0AAD5RNU1</accession>
<reference evidence="9" key="1">
    <citation type="submission" date="2022-07" db="EMBL/GenBank/DDBJ databases">
        <title>Draft genome sequence of Zalerion maritima ATCC 34329, a (micro)plastics degrading marine fungus.</title>
        <authorList>
            <person name="Paco A."/>
            <person name="Goncalves M.F.M."/>
            <person name="Rocha-Santos T.A.P."/>
            <person name="Alves A."/>
        </authorList>
    </citation>
    <scope>NUCLEOTIDE SEQUENCE</scope>
    <source>
        <strain evidence="9">ATCC 34329</strain>
    </source>
</reference>
<evidence type="ECO:0000256" key="8">
    <source>
        <dbReference type="RuleBase" id="RU368039"/>
    </source>
</evidence>
<keyword evidence="5" id="KW-0809">Transit peptide</keyword>
<comment type="caution">
    <text evidence="9">The sequence shown here is derived from an EMBL/GenBank/DDBJ whole genome shotgun (WGS) entry which is preliminary data.</text>
</comment>
<dbReference type="EMBL" id="JAKWBI020000175">
    <property type="protein sequence ID" value="KAJ2900296.1"/>
    <property type="molecule type" value="Genomic_DNA"/>
</dbReference>
<dbReference type="GO" id="GO:0005759">
    <property type="term" value="C:mitochondrial matrix"/>
    <property type="evidence" value="ECO:0007669"/>
    <property type="project" value="UniProtKB-SubCell"/>
</dbReference>
<evidence type="ECO:0000256" key="7">
    <source>
        <dbReference type="ARBA" id="ARBA00023186"/>
    </source>
</evidence>
<evidence type="ECO:0000256" key="5">
    <source>
        <dbReference type="ARBA" id="ARBA00022946"/>
    </source>
</evidence>
<dbReference type="Proteomes" id="UP001201980">
    <property type="component" value="Unassembled WGS sequence"/>
</dbReference>
<dbReference type="PANTHER" id="PTHR13137:SF6">
    <property type="entry name" value="SUCCINATE DEHYDROGENASE ASSEMBLY FACTOR 3, MITOCHONDRIAL"/>
    <property type="match status" value="1"/>
</dbReference>
<dbReference type="GO" id="GO:0005758">
    <property type="term" value="C:mitochondrial intermembrane space"/>
    <property type="evidence" value="ECO:0007669"/>
    <property type="project" value="TreeGrafter"/>
</dbReference>
<keyword evidence="6 8" id="KW-0496">Mitochondrion</keyword>
<dbReference type="GO" id="GO:0006105">
    <property type="term" value="P:succinate metabolic process"/>
    <property type="evidence" value="ECO:0007669"/>
    <property type="project" value="TreeGrafter"/>
</dbReference>
<evidence type="ECO:0000256" key="6">
    <source>
        <dbReference type="ARBA" id="ARBA00023128"/>
    </source>
</evidence>
<dbReference type="GO" id="GO:0034553">
    <property type="term" value="P:mitochondrial respiratory chain complex II assembly"/>
    <property type="evidence" value="ECO:0007669"/>
    <property type="project" value="UniProtKB-UniRule"/>
</dbReference>
<gene>
    <name evidence="9" type="ORF">MKZ38_002514</name>
</gene>
<comment type="function">
    <text evidence="1 8">Plays an essential role in the assembly of succinate dehydrogenase (SDH), an enzyme complex (also referred to as respiratory complex II) that is a component of both the tricarboxylic acid (TCA) cycle and the mitochondrial electron transport chain, and which couples the oxidation of succinate to fumarate with the reduction of ubiquinone (coenzyme Q) to ubiquinol. Promotes maturation of the iron-sulfur protein subunit of the SDH catalytic dimer, protecting it from the deleterious effects of oxidants. May act together with SDHAF1.</text>
</comment>
<dbReference type="Pfam" id="PF13233">
    <property type="entry name" value="Complex1_LYR_2"/>
    <property type="match status" value="1"/>
</dbReference>
<organism evidence="9 10">
    <name type="scientific">Zalerion maritima</name>
    <dbReference type="NCBI Taxonomy" id="339359"/>
    <lineage>
        <taxon>Eukaryota</taxon>
        <taxon>Fungi</taxon>
        <taxon>Dikarya</taxon>
        <taxon>Ascomycota</taxon>
        <taxon>Pezizomycotina</taxon>
        <taxon>Sordariomycetes</taxon>
        <taxon>Lulworthiomycetidae</taxon>
        <taxon>Lulworthiales</taxon>
        <taxon>Lulworthiaceae</taxon>
        <taxon>Zalerion</taxon>
    </lineage>
</organism>
<evidence type="ECO:0000256" key="1">
    <source>
        <dbReference type="ARBA" id="ARBA00003675"/>
    </source>
</evidence>
<dbReference type="AlphaFoldDB" id="A0AAD5RNU1"/>
<keyword evidence="10" id="KW-1185">Reference proteome</keyword>
<comment type="subunit">
    <text evidence="4 8">Interacts with the iron-sulfur protein subunit within the SDH catalytic dimer.</text>
</comment>
<dbReference type="PANTHER" id="PTHR13137">
    <property type="entry name" value="DC11 ACN9 HOMOLOG"/>
    <property type="match status" value="1"/>
</dbReference>
<keyword evidence="7 8" id="KW-0143">Chaperone</keyword>
<protein>
    <recommendedName>
        <fullName evidence="8">Succinate dehydrogenase assembly factor 3</fullName>
        <shortName evidence="8">SDH assembly factor 3</shortName>
        <shortName evidence="8">SDHAF3</shortName>
    </recommendedName>
</protein>
<evidence type="ECO:0000256" key="4">
    <source>
        <dbReference type="ARBA" id="ARBA00011273"/>
    </source>
</evidence>
<comment type="similarity">
    <text evidence="3 8">Belongs to the complex I LYR family. SDHAF3 subfamily.</text>
</comment>
<dbReference type="CDD" id="cd20270">
    <property type="entry name" value="Complex1_LYR_SDHAF3_LYRM10"/>
    <property type="match status" value="1"/>
</dbReference>
<evidence type="ECO:0000313" key="10">
    <source>
        <dbReference type="Proteomes" id="UP001201980"/>
    </source>
</evidence>
<proteinExistence type="inferred from homology"/>
<sequence>MLIIRPTCRRLFASAAASAPPGAGGNPLRPPPTNLLPPIPLYRRVLRANRKLPAEQRTLGDMYAKAEFRAHRSVDNPTHLIGFLSQWQLYAQQVEGDTWRDDKIDKMQLEKLSEQQIGQLYELMQTIKKKHAEEDGGPPEPPESK</sequence>
<name>A0AAD5RNU1_9PEZI</name>
<evidence type="ECO:0000256" key="3">
    <source>
        <dbReference type="ARBA" id="ARBA00006020"/>
    </source>
</evidence>
<dbReference type="InterPro" id="IPR008381">
    <property type="entry name" value="SDHAF3/Sdh7"/>
</dbReference>
<comment type="subcellular location">
    <subcellularLocation>
        <location evidence="2 8">Mitochondrion matrix</location>
    </subcellularLocation>
</comment>
<evidence type="ECO:0000256" key="2">
    <source>
        <dbReference type="ARBA" id="ARBA00004305"/>
    </source>
</evidence>
<evidence type="ECO:0000313" key="9">
    <source>
        <dbReference type="EMBL" id="KAJ2900296.1"/>
    </source>
</evidence>